<evidence type="ECO:0000256" key="2">
    <source>
        <dbReference type="ARBA" id="ARBA00048655"/>
    </source>
</evidence>
<dbReference type="Proteomes" id="UP000012174">
    <property type="component" value="Unassembled WGS sequence"/>
</dbReference>
<protein>
    <recommendedName>
        <fullName evidence="1">protein-ribulosamine 3-kinase</fullName>
        <ecNumber evidence="1">2.7.1.172</ecNumber>
    </recommendedName>
</protein>
<evidence type="ECO:0000313" key="3">
    <source>
        <dbReference type="EMBL" id="EMR64114.1"/>
    </source>
</evidence>
<accession>M7SD50</accession>
<dbReference type="Gene3D" id="3.90.1200.10">
    <property type="match status" value="1"/>
</dbReference>
<gene>
    <name evidence="3" type="ORF">UCREL1_8920</name>
</gene>
<evidence type="ECO:0000256" key="1">
    <source>
        <dbReference type="ARBA" id="ARBA00011961"/>
    </source>
</evidence>
<name>M7SD50_EUTLA</name>
<dbReference type="PANTHER" id="PTHR12149">
    <property type="entry name" value="FRUCTOSAMINE 3 KINASE-RELATED PROTEIN"/>
    <property type="match status" value="1"/>
</dbReference>
<dbReference type="eggNOG" id="KOG3021">
    <property type="taxonomic scope" value="Eukaryota"/>
</dbReference>
<dbReference type="GO" id="GO:0102193">
    <property type="term" value="F:protein-ribulosamine 3-kinase activity"/>
    <property type="evidence" value="ECO:0007669"/>
    <property type="project" value="UniProtKB-EC"/>
</dbReference>
<dbReference type="InterPro" id="IPR011009">
    <property type="entry name" value="Kinase-like_dom_sf"/>
</dbReference>
<comment type="catalytic activity">
    <reaction evidence="2">
        <text>N(6)-D-ribulosyl-L-lysyl-[protein] + ATP = N(6)-(3-O-phospho-D-ribulosyl)-L-lysyl-[protein] + ADP + H(+)</text>
        <dbReference type="Rhea" id="RHEA:48432"/>
        <dbReference type="Rhea" id="RHEA-COMP:12103"/>
        <dbReference type="Rhea" id="RHEA-COMP:12104"/>
        <dbReference type="ChEBI" id="CHEBI:15378"/>
        <dbReference type="ChEBI" id="CHEBI:30616"/>
        <dbReference type="ChEBI" id="CHEBI:90418"/>
        <dbReference type="ChEBI" id="CHEBI:90420"/>
        <dbReference type="ChEBI" id="CHEBI:456216"/>
        <dbReference type="EC" id="2.7.1.172"/>
    </reaction>
    <physiologicalReaction direction="left-to-right" evidence="2">
        <dbReference type="Rhea" id="RHEA:48433"/>
    </physiologicalReaction>
</comment>
<sequence>MAPIKNVQGDFAIDQAIVDVMPKGTSVISAEEWNLSAWTRIAKINTVLADGSPKRYFLKCGTGKLAQTHIWGEHHSASIIASCAPGYGPSPVGKGVYLDESNIPTYFYLQDFHDMDTKSPPDPAGLAATMAKLHRQAASPNGRFGYSIVTGRGTLDRPAAHWSSSWASQFAYLLRDLLKLDSQVNGPWAELEAASKQLLERVIPRLLGALQAEGRSIAPVLVHGDLWEGNVATDLGTGNVIVFDFDECMYAHNEIEMGTWRCRWATHFASPVYMQAYAQEIAPSEPEEEFDDRNRLYAIKAAMCDSAGHRGSVSRQIAYNDMLFLCEKYAPLESLERYDPEKDISVTGVQNAYDVMAGAVEL</sequence>
<keyword evidence="4" id="KW-1185">Reference proteome</keyword>
<organism evidence="3 4">
    <name type="scientific">Eutypa lata (strain UCR-EL1)</name>
    <name type="common">Grapevine dieback disease fungus</name>
    <name type="synonym">Eutypa armeniacae</name>
    <dbReference type="NCBI Taxonomy" id="1287681"/>
    <lineage>
        <taxon>Eukaryota</taxon>
        <taxon>Fungi</taxon>
        <taxon>Dikarya</taxon>
        <taxon>Ascomycota</taxon>
        <taxon>Pezizomycotina</taxon>
        <taxon>Sordariomycetes</taxon>
        <taxon>Xylariomycetidae</taxon>
        <taxon>Xylariales</taxon>
        <taxon>Diatrypaceae</taxon>
        <taxon>Eutypa</taxon>
    </lineage>
</organism>
<dbReference type="HOGENOM" id="CLU_036517_1_2_1"/>
<dbReference type="InterPro" id="IPR016477">
    <property type="entry name" value="Fructo-/Ketosamine-3-kinase"/>
</dbReference>
<dbReference type="EC" id="2.7.1.172" evidence="1"/>
<dbReference type="PANTHER" id="PTHR12149:SF8">
    <property type="entry name" value="PROTEIN-RIBULOSAMINE 3-KINASE"/>
    <property type="match status" value="1"/>
</dbReference>
<dbReference type="AlphaFoldDB" id="M7SD50"/>
<evidence type="ECO:0000313" key="4">
    <source>
        <dbReference type="Proteomes" id="UP000012174"/>
    </source>
</evidence>
<dbReference type="KEGG" id="ela:UCREL1_8920"/>
<dbReference type="Pfam" id="PF03881">
    <property type="entry name" value="Fructosamin_kin"/>
    <property type="match status" value="1"/>
</dbReference>
<dbReference type="EMBL" id="KB707119">
    <property type="protein sequence ID" value="EMR64114.1"/>
    <property type="molecule type" value="Genomic_DNA"/>
</dbReference>
<reference evidence="4" key="1">
    <citation type="journal article" date="2013" name="Genome Announc.">
        <title>Draft genome sequence of the grapevine dieback fungus Eutypa lata UCR-EL1.</title>
        <authorList>
            <person name="Blanco-Ulate B."/>
            <person name="Rolshausen P.E."/>
            <person name="Cantu D."/>
        </authorList>
    </citation>
    <scope>NUCLEOTIDE SEQUENCE [LARGE SCALE GENOMIC DNA]</scope>
    <source>
        <strain evidence="4">UCR-EL1</strain>
    </source>
</reference>
<proteinExistence type="predicted"/>
<dbReference type="OrthoDB" id="5772781at2759"/>
<dbReference type="SUPFAM" id="SSF56112">
    <property type="entry name" value="Protein kinase-like (PK-like)"/>
    <property type="match status" value="1"/>
</dbReference>
<dbReference type="OMA" id="AWTKTAK"/>